<name>A0AAD4DQT2_9AGAM</name>
<evidence type="ECO:0000313" key="2">
    <source>
        <dbReference type="Proteomes" id="UP001195769"/>
    </source>
</evidence>
<dbReference type="AlphaFoldDB" id="A0AAD4DQT2"/>
<reference evidence="1" key="1">
    <citation type="journal article" date="2020" name="New Phytol.">
        <title>Comparative genomics reveals dynamic genome evolution in host specialist ectomycorrhizal fungi.</title>
        <authorList>
            <person name="Lofgren L.A."/>
            <person name="Nguyen N.H."/>
            <person name="Vilgalys R."/>
            <person name="Ruytinx J."/>
            <person name="Liao H.L."/>
            <person name="Branco S."/>
            <person name="Kuo A."/>
            <person name="LaButti K."/>
            <person name="Lipzen A."/>
            <person name="Andreopoulos W."/>
            <person name="Pangilinan J."/>
            <person name="Riley R."/>
            <person name="Hundley H."/>
            <person name="Na H."/>
            <person name="Barry K."/>
            <person name="Grigoriev I.V."/>
            <person name="Stajich J.E."/>
            <person name="Kennedy P.G."/>
        </authorList>
    </citation>
    <scope>NUCLEOTIDE SEQUENCE</scope>
    <source>
        <strain evidence="1">FC203</strain>
    </source>
</reference>
<sequence length="61" mass="6967">MGDSRLGGISPTISSFEPLFRGYIIDAILLFRGEYYRNFKCLTQYFAERGMCVIVLDPPMP</sequence>
<accession>A0AAD4DQT2</accession>
<dbReference type="GeneID" id="64657601"/>
<dbReference type="EMBL" id="JABBWK010000143">
    <property type="protein sequence ID" value="KAG1890503.1"/>
    <property type="molecule type" value="Genomic_DNA"/>
</dbReference>
<keyword evidence="2" id="KW-1185">Reference proteome</keyword>
<protein>
    <submittedName>
        <fullName evidence="1">Uncharacterized protein</fullName>
    </submittedName>
</protein>
<dbReference type="RefSeq" id="XP_041217769.1">
    <property type="nucleotide sequence ID" value="XM_041363303.1"/>
</dbReference>
<comment type="caution">
    <text evidence="1">The sequence shown here is derived from an EMBL/GenBank/DDBJ whole genome shotgun (WGS) entry which is preliminary data.</text>
</comment>
<dbReference type="Gene3D" id="3.40.50.300">
    <property type="entry name" value="P-loop containing nucleotide triphosphate hydrolases"/>
    <property type="match status" value="1"/>
</dbReference>
<evidence type="ECO:0000313" key="1">
    <source>
        <dbReference type="EMBL" id="KAG1890503.1"/>
    </source>
</evidence>
<dbReference type="InterPro" id="IPR027417">
    <property type="entry name" value="P-loop_NTPase"/>
</dbReference>
<proteinExistence type="predicted"/>
<dbReference type="Proteomes" id="UP001195769">
    <property type="component" value="Unassembled WGS sequence"/>
</dbReference>
<gene>
    <name evidence="1" type="ORF">F5891DRAFT_1072127</name>
</gene>
<organism evidence="1 2">
    <name type="scientific">Suillus fuscotomentosus</name>
    <dbReference type="NCBI Taxonomy" id="1912939"/>
    <lineage>
        <taxon>Eukaryota</taxon>
        <taxon>Fungi</taxon>
        <taxon>Dikarya</taxon>
        <taxon>Basidiomycota</taxon>
        <taxon>Agaricomycotina</taxon>
        <taxon>Agaricomycetes</taxon>
        <taxon>Agaricomycetidae</taxon>
        <taxon>Boletales</taxon>
        <taxon>Suillineae</taxon>
        <taxon>Suillaceae</taxon>
        <taxon>Suillus</taxon>
    </lineage>
</organism>